<feature type="transmembrane region" description="Helical" evidence="1">
    <location>
        <begin position="6"/>
        <end position="24"/>
    </location>
</feature>
<proteinExistence type="predicted"/>
<dbReference type="RefSeq" id="WP_187659255.1">
    <property type="nucleotide sequence ID" value="NZ_JACTAB010000001.1"/>
</dbReference>
<accession>A0ABU9DZL6</accession>
<keyword evidence="3" id="KW-1185">Reference proteome</keyword>
<keyword evidence="1" id="KW-1133">Transmembrane helix</keyword>
<dbReference type="Proteomes" id="UP001491349">
    <property type="component" value="Unassembled WGS sequence"/>
</dbReference>
<comment type="caution">
    <text evidence="2">The sequence shown here is derived from an EMBL/GenBank/DDBJ whole genome shotgun (WGS) entry which is preliminary data.</text>
</comment>
<sequence length="41" mass="4689">MDFQEIGVYIVVLLAVGFLVRKYIWKPKSKKNCGNDDCGCH</sequence>
<protein>
    <submittedName>
        <fullName evidence="2">FeoB-associated Cys-rich membrane protein</fullName>
    </submittedName>
</protein>
<gene>
    <name evidence="2" type="ORF">WMW71_02090</name>
</gene>
<keyword evidence="1" id="KW-0812">Transmembrane</keyword>
<evidence type="ECO:0000256" key="1">
    <source>
        <dbReference type="SAM" id="Phobius"/>
    </source>
</evidence>
<keyword evidence="1" id="KW-0472">Membrane</keyword>
<organism evidence="2 3">
    <name type="scientific">Flavobacterium buctense</name>
    <dbReference type="NCBI Taxonomy" id="1648146"/>
    <lineage>
        <taxon>Bacteria</taxon>
        <taxon>Pseudomonadati</taxon>
        <taxon>Bacteroidota</taxon>
        <taxon>Flavobacteriia</taxon>
        <taxon>Flavobacteriales</taxon>
        <taxon>Flavobacteriaceae</taxon>
        <taxon>Flavobacterium</taxon>
    </lineage>
</organism>
<evidence type="ECO:0000313" key="2">
    <source>
        <dbReference type="EMBL" id="MEK8179119.1"/>
    </source>
</evidence>
<evidence type="ECO:0000313" key="3">
    <source>
        <dbReference type="Proteomes" id="UP001491349"/>
    </source>
</evidence>
<reference evidence="2 3" key="1">
    <citation type="submission" date="2024-04" db="EMBL/GenBank/DDBJ databases">
        <title>draft genome sequnece of Flavobacterium buctense JCM 30750.</title>
        <authorList>
            <person name="Kim D.-U."/>
        </authorList>
    </citation>
    <scope>NUCLEOTIDE SEQUENCE [LARGE SCALE GENOMIC DNA]</scope>
    <source>
        <strain evidence="2 3">JCM 30750</strain>
    </source>
</reference>
<name>A0ABU9DZL6_9FLAO</name>
<dbReference type="EMBL" id="JBBPCB010000001">
    <property type="protein sequence ID" value="MEK8179119.1"/>
    <property type="molecule type" value="Genomic_DNA"/>
</dbReference>
<dbReference type="Pfam" id="PF12669">
    <property type="entry name" value="FeoB_associated"/>
    <property type="match status" value="1"/>
</dbReference>